<protein>
    <submittedName>
        <fullName evidence="1">Uncharacterized protein</fullName>
    </submittedName>
</protein>
<comment type="caution">
    <text evidence="1">The sequence shown here is derived from an EMBL/GenBank/DDBJ whole genome shotgun (WGS) entry which is preliminary data.</text>
</comment>
<evidence type="ECO:0000313" key="1">
    <source>
        <dbReference type="EMBL" id="PRQ06583.1"/>
    </source>
</evidence>
<sequence>MLTIRESQLQALAEPRVRVYLEQTTKYVRAEYPEEFDKRGEEGVELLVRRAIKDAQTYGLPSSVDVTGLLSLMIILGDEDFVTKPENAELKAILESDIINPSDKIGMLLDELG</sequence>
<gene>
    <name evidence="1" type="ORF">ENSA7_37360</name>
</gene>
<evidence type="ECO:0000313" key="2">
    <source>
        <dbReference type="Proteomes" id="UP000238823"/>
    </source>
</evidence>
<dbReference type="AlphaFoldDB" id="A0A2S9YNB1"/>
<name>A0A2S9YNB1_9BACT</name>
<organism evidence="1 2">
    <name type="scientific">Enhygromyxa salina</name>
    <dbReference type="NCBI Taxonomy" id="215803"/>
    <lineage>
        <taxon>Bacteria</taxon>
        <taxon>Pseudomonadati</taxon>
        <taxon>Myxococcota</taxon>
        <taxon>Polyangia</taxon>
        <taxon>Nannocystales</taxon>
        <taxon>Nannocystaceae</taxon>
        <taxon>Enhygromyxa</taxon>
    </lineage>
</organism>
<dbReference type="Proteomes" id="UP000238823">
    <property type="component" value="Unassembled WGS sequence"/>
</dbReference>
<proteinExistence type="predicted"/>
<dbReference type="EMBL" id="PVNL01000073">
    <property type="protein sequence ID" value="PRQ06583.1"/>
    <property type="molecule type" value="Genomic_DNA"/>
</dbReference>
<reference evidence="1 2" key="1">
    <citation type="submission" date="2018-03" db="EMBL/GenBank/DDBJ databases">
        <title>Draft Genome Sequences of the Obligatory Marine Myxobacteria Enhygromyxa salina SWB007.</title>
        <authorList>
            <person name="Poehlein A."/>
            <person name="Moghaddam J.A."/>
            <person name="Harms H."/>
            <person name="Alanjari M."/>
            <person name="Koenig G.M."/>
            <person name="Daniel R."/>
            <person name="Schaeberle T.F."/>
        </authorList>
    </citation>
    <scope>NUCLEOTIDE SEQUENCE [LARGE SCALE GENOMIC DNA]</scope>
    <source>
        <strain evidence="1 2">SWB007</strain>
    </source>
</reference>
<accession>A0A2S9YNB1</accession>
<dbReference type="RefSeq" id="WP_106090711.1">
    <property type="nucleotide sequence ID" value="NZ_PVNL01000073.1"/>
</dbReference>